<keyword evidence="1" id="KW-1133">Transmembrane helix</keyword>
<dbReference type="Proteomes" id="UP000000844">
    <property type="component" value="Chromosome"/>
</dbReference>
<proteinExistence type="predicted"/>
<accession>D3PZ94</accession>
<gene>
    <name evidence="2" type="ordered locus">Snas_1872</name>
</gene>
<sequence>MTDETINTEQPELRKSRFGYRARFVAIVVLLSITLLGGVALALVLAEDKPKPRSVEDQAIDMCQDAVLQSLKAPSTADFVGEPIAFSDGGEVAPVYTVTGEVDAENSFGAMLRNLYTCDIQTSNDRDSWTVEAVDIVLCAAETGRGQSWVTGRGRGGTGVDWMIEVVVCP</sequence>
<organism evidence="2 3">
    <name type="scientific">Stackebrandtia nassauensis (strain DSM 44728 / CIP 108903 / NRRL B-16338 / NBRC 102104 / LLR-40K-21)</name>
    <dbReference type="NCBI Taxonomy" id="446470"/>
    <lineage>
        <taxon>Bacteria</taxon>
        <taxon>Bacillati</taxon>
        <taxon>Actinomycetota</taxon>
        <taxon>Actinomycetes</taxon>
        <taxon>Glycomycetales</taxon>
        <taxon>Glycomycetaceae</taxon>
        <taxon>Stackebrandtia</taxon>
    </lineage>
</organism>
<dbReference type="EMBL" id="CP001778">
    <property type="protein sequence ID" value="ADD41568.1"/>
    <property type="molecule type" value="Genomic_DNA"/>
</dbReference>
<evidence type="ECO:0000256" key="1">
    <source>
        <dbReference type="SAM" id="Phobius"/>
    </source>
</evidence>
<dbReference type="STRING" id="446470.Snas_1872"/>
<name>D3PZ94_STANL</name>
<keyword evidence="3" id="KW-1185">Reference proteome</keyword>
<evidence type="ECO:0000313" key="2">
    <source>
        <dbReference type="EMBL" id="ADD41568.1"/>
    </source>
</evidence>
<reference evidence="2 3" key="1">
    <citation type="journal article" date="2009" name="Stand. Genomic Sci.">
        <title>Complete genome sequence of Stackebrandtia nassauensis type strain (LLR-40K-21).</title>
        <authorList>
            <person name="Munk C."/>
            <person name="Lapidus A."/>
            <person name="Copeland A."/>
            <person name="Jando M."/>
            <person name="Mayilraj S."/>
            <person name="Glavina Del Rio T."/>
            <person name="Nolan M."/>
            <person name="Chen F."/>
            <person name="Lucas S."/>
            <person name="Tice H."/>
            <person name="Cheng J.F."/>
            <person name="Han C."/>
            <person name="Detter J.C."/>
            <person name="Bruce D."/>
            <person name="Goodwin L."/>
            <person name="Chain P."/>
            <person name="Pitluck S."/>
            <person name="Goker M."/>
            <person name="Ovchinikova G."/>
            <person name="Pati A."/>
            <person name="Ivanova N."/>
            <person name="Mavromatis K."/>
            <person name="Chen A."/>
            <person name="Palaniappan K."/>
            <person name="Land M."/>
            <person name="Hauser L."/>
            <person name="Chang Y.J."/>
            <person name="Jeffries C.D."/>
            <person name="Bristow J."/>
            <person name="Eisen J.A."/>
            <person name="Markowitz V."/>
            <person name="Hugenholtz P."/>
            <person name="Kyrpides N.C."/>
            <person name="Klenk H.P."/>
        </authorList>
    </citation>
    <scope>NUCLEOTIDE SEQUENCE [LARGE SCALE GENOMIC DNA]</scope>
    <source>
        <strain evidence="3">DSM 44728 / CIP 108903 / NRRL B-16338 / NBRC 102104 / LLR-40K-21</strain>
    </source>
</reference>
<feature type="transmembrane region" description="Helical" evidence="1">
    <location>
        <begin position="24"/>
        <end position="46"/>
    </location>
</feature>
<evidence type="ECO:0000313" key="3">
    <source>
        <dbReference type="Proteomes" id="UP000000844"/>
    </source>
</evidence>
<dbReference type="KEGG" id="sna:Snas_1872"/>
<keyword evidence="1" id="KW-0472">Membrane</keyword>
<dbReference type="HOGENOM" id="CLU_1569736_0_0_11"/>
<dbReference type="RefSeq" id="WP_013017139.1">
    <property type="nucleotide sequence ID" value="NC_013947.1"/>
</dbReference>
<dbReference type="OrthoDB" id="4485548at2"/>
<keyword evidence="1" id="KW-0812">Transmembrane</keyword>
<dbReference type="AlphaFoldDB" id="D3PZ94"/>
<protein>
    <submittedName>
        <fullName evidence="2">Uncharacterized protein</fullName>
    </submittedName>
</protein>